<evidence type="ECO:0000313" key="2">
    <source>
        <dbReference type="EMBL" id="GAA2920201.1"/>
    </source>
</evidence>
<proteinExistence type="predicted"/>
<reference evidence="2 3" key="1">
    <citation type="journal article" date="2019" name="Int. J. Syst. Evol. Microbiol.">
        <title>The Global Catalogue of Microorganisms (GCM) 10K type strain sequencing project: providing services to taxonomists for standard genome sequencing and annotation.</title>
        <authorList>
            <consortium name="The Broad Institute Genomics Platform"/>
            <consortium name="The Broad Institute Genome Sequencing Center for Infectious Disease"/>
            <person name="Wu L."/>
            <person name="Ma J."/>
        </authorList>
    </citation>
    <scope>NUCLEOTIDE SEQUENCE [LARGE SCALE GENOMIC DNA]</scope>
    <source>
        <strain evidence="2 3">JCM 4087</strain>
    </source>
</reference>
<dbReference type="PANTHER" id="PTHR39426">
    <property type="entry name" value="HOMOLOGY TO DEATH-ON-CURING PROTEIN OF PHAGE P1"/>
    <property type="match status" value="1"/>
</dbReference>
<dbReference type="NCBIfam" id="TIGR01550">
    <property type="entry name" value="DOC_P1"/>
    <property type="match status" value="1"/>
</dbReference>
<evidence type="ECO:0000313" key="3">
    <source>
        <dbReference type="Proteomes" id="UP001501102"/>
    </source>
</evidence>
<feature type="domain" description="Fido" evidence="1">
    <location>
        <begin position="10"/>
        <end position="136"/>
    </location>
</feature>
<evidence type="ECO:0000259" key="1">
    <source>
        <dbReference type="PROSITE" id="PS51459"/>
    </source>
</evidence>
<keyword evidence="3" id="KW-1185">Reference proteome</keyword>
<dbReference type="PANTHER" id="PTHR39426:SF1">
    <property type="entry name" value="HOMOLOGY TO DEATH-ON-CURING PROTEIN OF PHAGE P1"/>
    <property type="match status" value="1"/>
</dbReference>
<protein>
    <recommendedName>
        <fullName evidence="1">Fido domain-containing protein</fullName>
    </recommendedName>
</protein>
<dbReference type="EMBL" id="BAAAXZ010000059">
    <property type="protein sequence ID" value="GAA2920201.1"/>
    <property type="molecule type" value="Genomic_DNA"/>
</dbReference>
<name>A0ABN3WMP1_STRTU</name>
<organism evidence="2 3">
    <name type="scientific">Streptomyces thioluteus</name>
    <dbReference type="NCBI Taxonomy" id="66431"/>
    <lineage>
        <taxon>Bacteria</taxon>
        <taxon>Bacillati</taxon>
        <taxon>Actinomycetota</taxon>
        <taxon>Actinomycetes</taxon>
        <taxon>Kitasatosporales</taxon>
        <taxon>Streptomycetaceae</taxon>
        <taxon>Streptomyces</taxon>
    </lineage>
</organism>
<dbReference type="InterPro" id="IPR006440">
    <property type="entry name" value="Doc"/>
</dbReference>
<dbReference type="Gene3D" id="1.20.120.1870">
    <property type="entry name" value="Fic/DOC protein, Fido domain"/>
    <property type="match status" value="1"/>
</dbReference>
<dbReference type="Proteomes" id="UP001501102">
    <property type="component" value="Unassembled WGS sequence"/>
</dbReference>
<dbReference type="InterPro" id="IPR036597">
    <property type="entry name" value="Fido-like_dom_sf"/>
</dbReference>
<sequence>MARAPGAAQVTLHYLSTIDVLIVAEPACGETELVVRDVNSLESAVHRPRAEMYGQQVHPDLIDKAAALLQALAINHPLFDGNKRTAWLSCVTFLALNGVDLRPDIDAAERLVIAVTTGEIRDTRDIAQGLRNLVEDPLLGADPPPGSC</sequence>
<dbReference type="SUPFAM" id="SSF140931">
    <property type="entry name" value="Fic-like"/>
    <property type="match status" value="1"/>
</dbReference>
<dbReference type="InterPro" id="IPR053737">
    <property type="entry name" value="Type_II_TA_Toxin"/>
</dbReference>
<dbReference type="InterPro" id="IPR003812">
    <property type="entry name" value="Fido"/>
</dbReference>
<comment type="caution">
    <text evidence="2">The sequence shown here is derived from an EMBL/GenBank/DDBJ whole genome shotgun (WGS) entry which is preliminary data.</text>
</comment>
<gene>
    <name evidence="2" type="ORF">GCM10020221_15520</name>
</gene>
<dbReference type="PROSITE" id="PS51459">
    <property type="entry name" value="FIDO"/>
    <property type="match status" value="1"/>
</dbReference>
<accession>A0ABN3WMP1</accession>
<dbReference type="Pfam" id="PF02661">
    <property type="entry name" value="Fic"/>
    <property type="match status" value="1"/>
</dbReference>